<name>A0A5B9QJ13_9BACT</name>
<dbReference type="EMBL" id="CP042913">
    <property type="protein sequence ID" value="QEG37999.1"/>
    <property type="molecule type" value="Genomic_DNA"/>
</dbReference>
<sequence>MHGSSMPYTTNNDSGQQDYFRINLDPTGIENTNHVEIISKRFQIFWSKDNLFPQSSNHRSKTPDAATVSLAFLTISTLALLSAANCSRLGSSACETEHWGWTPVGEYDE</sequence>
<dbReference type="Proteomes" id="UP000323917">
    <property type="component" value="Chromosome"/>
</dbReference>
<accession>A0A5B9QJ13</accession>
<dbReference type="KEGG" id="bgok:Pr1d_53470"/>
<gene>
    <name evidence="1" type="ORF">Pr1d_53470</name>
</gene>
<evidence type="ECO:0000313" key="1">
    <source>
        <dbReference type="EMBL" id="QEG37999.1"/>
    </source>
</evidence>
<protein>
    <submittedName>
        <fullName evidence="1">Uncharacterized protein</fullName>
    </submittedName>
</protein>
<evidence type="ECO:0000313" key="2">
    <source>
        <dbReference type="Proteomes" id="UP000323917"/>
    </source>
</evidence>
<organism evidence="1 2">
    <name type="scientific">Bythopirellula goksoeyrii</name>
    <dbReference type="NCBI Taxonomy" id="1400387"/>
    <lineage>
        <taxon>Bacteria</taxon>
        <taxon>Pseudomonadati</taxon>
        <taxon>Planctomycetota</taxon>
        <taxon>Planctomycetia</taxon>
        <taxon>Pirellulales</taxon>
        <taxon>Lacipirellulaceae</taxon>
        <taxon>Bythopirellula</taxon>
    </lineage>
</organism>
<keyword evidence="2" id="KW-1185">Reference proteome</keyword>
<proteinExistence type="predicted"/>
<dbReference type="AlphaFoldDB" id="A0A5B9QJ13"/>
<reference evidence="1 2" key="1">
    <citation type="submission" date="2019-08" db="EMBL/GenBank/DDBJ databases">
        <title>Deep-cultivation of Planctomycetes and their phenomic and genomic characterization uncovers novel biology.</title>
        <authorList>
            <person name="Wiegand S."/>
            <person name="Jogler M."/>
            <person name="Boedeker C."/>
            <person name="Pinto D."/>
            <person name="Vollmers J."/>
            <person name="Rivas-Marin E."/>
            <person name="Kohn T."/>
            <person name="Peeters S.H."/>
            <person name="Heuer A."/>
            <person name="Rast P."/>
            <person name="Oberbeckmann S."/>
            <person name="Bunk B."/>
            <person name="Jeske O."/>
            <person name="Meyerdierks A."/>
            <person name="Storesund J.E."/>
            <person name="Kallscheuer N."/>
            <person name="Luecker S."/>
            <person name="Lage O.M."/>
            <person name="Pohl T."/>
            <person name="Merkel B.J."/>
            <person name="Hornburger P."/>
            <person name="Mueller R.-W."/>
            <person name="Bruemmer F."/>
            <person name="Labrenz M."/>
            <person name="Spormann A.M."/>
            <person name="Op den Camp H."/>
            <person name="Overmann J."/>
            <person name="Amann R."/>
            <person name="Jetten M.S.M."/>
            <person name="Mascher T."/>
            <person name="Medema M.H."/>
            <person name="Devos D.P."/>
            <person name="Kaster A.-K."/>
            <person name="Ovreas L."/>
            <person name="Rohde M."/>
            <person name="Galperin M.Y."/>
            <person name="Jogler C."/>
        </authorList>
    </citation>
    <scope>NUCLEOTIDE SEQUENCE [LARGE SCALE GENOMIC DNA]</scope>
    <source>
        <strain evidence="1 2">Pr1d</strain>
    </source>
</reference>